<dbReference type="ExpressionAtlas" id="A0A2K3ND12">
    <property type="expression patterns" value="baseline"/>
</dbReference>
<sequence>MFHFYRRAILCHNLRFKTLKPSSFLLLQPFCSSSSSSSSQNHTFTINYLIDLGLSPKLASKLSTRVHFNDSQNPNSVLNLFQSYGFSNSQFSSIIKICPTLLVFDPNKTILPKFNFLLSKGASKSDLVHIITQNPRYLYQSLENSITPSYDFLKSFLQSNKATIASIRQRPSSINTRISSQNIQFLLQNGVPQSKVAILFKDWYFTLTQNPPIFEKVVVELKKIGFDPKTTFFITALRAKSLTSAWQTKVGVYKKWGWSREDIVAAFLKHPWCMLASVEKINAVMEFFVKEIGWESTELVKHPIIIMLSLERRIVPRTYVLKFLESKGLIEDVKLAEPFKVTEEVFLKNFVNCFKEEASQLLKLYEENKKDVPDRVFKKGSPPGPWKGRKKVRDQDHDEDVTTT</sequence>
<keyword evidence="3" id="KW-0809">Transit peptide</keyword>
<keyword evidence="2" id="KW-0804">Transcription</keyword>
<dbReference type="PANTHER" id="PTHR13068:SF224">
    <property type="entry name" value="TRANSCRIPTION TERMINATION FACTOR FAMILY PROTEIN"/>
    <property type="match status" value="1"/>
</dbReference>
<reference evidence="5 6" key="2">
    <citation type="journal article" date="2017" name="Front. Plant Sci.">
        <title>Gene Classification and Mining of Molecular Markers Useful in Red Clover (Trifolium pratense) Breeding.</title>
        <authorList>
            <person name="Istvanek J."/>
            <person name="Dluhosova J."/>
            <person name="Dluhos P."/>
            <person name="Patkova L."/>
            <person name="Nedelnik J."/>
            <person name="Repkova J."/>
        </authorList>
    </citation>
    <scope>NUCLEOTIDE SEQUENCE [LARGE SCALE GENOMIC DNA]</scope>
    <source>
        <strain evidence="6">cv. Tatra</strain>
        <tissue evidence="5">Young leaves</tissue>
    </source>
</reference>
<gene>
    <name evidence="5" type="ORF">L195_g024214</name>
</gene>
<keyword evidence="2" id="KW-0805">Transcription regulation</keyword>
<dbReference type="GO" id="GO:0006353">
    <property type="term" value="P:DNA-templated transcription termination"/>
    <property type="evidence" value="ECO:0007669"/>
    <property type="project" value="UniProtKB-KW"/>
</dbReference>
<accession>A0A2K3ND12</accession>
<feature type="region of interest" description="Disordered" evidence="4">
    <location>
        <begin position="374"/>
        <end position="404"/>
    </location>
</feature>
<protein>
    <recommendedName>
        <fullName evidence="7">mTERF protein</fullName>
    </recommendedName>
</protein>
<dbReference type="SMART" id="SM00733">
    <property type="entry name" value="Mterf"/>
    <property type="match status" value="4"/>
</dbReference>
<dbReference type="Pfam" id="PF02536">
    <property type="entry name" value="mTERF"/>
    <property type="match status" value="2"/>
</dbReference>
<evidence type="ECO:0008006" key="7">
    <source>
        <dbReference type="Google" id="ProtNLM"/>
    </source>
</evidence>
<comment type="similarity">
    <text evidence="1">Belongs to the mTERF family.</text>
</comment>
<keyword evidence="2" id="KW-0806">Transcription termination</keyword>
<evidence type="ECO:0000256" key="3">
    <source>
        <dbReference type="ARBA" id="ARBA00022946"/>
    </source>
</evidence>
<proteinExistence type="inferred from homology"/>
<reference evidence="5 6" key="1">
    <citation type="journal article" date="2014" name="Am. J. Bot.">
        <title>Genome assembly and annotation for red clover (Trifolium pratense; Fabaceae).</title>
        <authorList>
            <person name="Istvanek J."/>
            <person name="Jaros M."/>
            <person name="Krenek A."/>
            <person name="Repkova J."/>
        </authorList>
    </citation>
    <scope>NUCLEOTIDE SEQUENCE [LARGE SCALE GENOMIC DNA]</scope>
    <source>
        <strain evidence="6">cv. Tatra</strain>
        <tissue evidence="5">Young leaves</tissue>
    </source>
</reference>
<dbReference type="InterPro" id="IPR038538">
    <property type="entry name" value="MTERF_sf"/>
</dbReference>
<comment type="caution">
    <text evidence="5">The sequence shown here is derived from an EMBL/GenBank/DDBJ whole genome shotgun (WGS) entry which is preliminary data.</text>
</comment>
<evidence type="ECO:0000313" key="5">
    <source>
        <dbReference type="EMBL" id="PNY00927.1"/>
    </source>
</evidence>
<dbReference type="GO" id="GO:0003676">
    <property type="term" value="F:nucleic acid binding"/>
    <property type="evidence" value="ECO:0007669"/>
    <property type="project" value="InterPro"/>
</dbReference>
<dbReference type="FunFam" id="1.25.70.10:FF:000001">
    <property type="entry name" value="Mitochondrial transcription termination factor-like"/>
    <property type="match status" value="1"/>
</dbReference>
<evidence type="ECO:0000313" key="6">
    <source>
        <dbReference type="Proteomes" id="UP000236291"/>
    </source>
</evidence>
<evidence type="ECO:0000256" key="1">
    <source>
        <dbReference type="ARBA" id="ARBA00007692"/>
    </source>
</evidence>
<dbReference type="EMBL" id="ASHM01019510">
    <property type="protein sequence ID" value="PNY00927.1"/>
    <property type="molecule type" value="Genomic_DNA"/>
</dbReference>
<organism evidence="5 6">
    <name type="scientific">Trifolium pratense</name>
    <name type="common">Red clover</name>
    <dbReference type="NCBI Taxonomy" id="57577"/>
    <lineage>
        <taxon>Eukaryota</taxon>
        <taxon>Viridiplantae</taxon>
        <taxon>Streptophyta</taxon>
        <taxon>Embryophyta</taxon>
        <taxon>Tracheophyta</taxon>
        <taxon>Spermatophyta</taxon>
        <taxon>Magnoliopsida</taxon>
        <taxon>eudicotyledons</taxon>
        <taxon>Gunneridae</taxon>
        <taxon>Pentapetalae</taxon>
        <taxon>rosids</taxon>
        <taxon>fabids</taxon>
        <taxon>Fabales</taxon>
        <taxon>Fabaceae</taxon>
        <taxon>Papilionoideae</taxon>
        <taxon>50 kb inversion clade</taxon>
        <taxon>NPAAA clade</taxon>
        <taxon>Hologalegina</taxon>
        <taxon>IRL clade</taxon>
        <taxon>Trifolieae</taxon>
        <taxon>Trifolium</taxon>
    </lineage>
</organism>
<dbReference type="PANTHER" id="PTHR13068">
    <property type="entry name" value="CGI-12 PROTEIN-RELATED"/>
    <property type="match status" value="1"/>
</dbReference>
<dbReference type="Proteomes" id="UP000236291">
    <property type="component" value="Unassembled WGS sequence"/>
</dbReference>
<evidence type="ECO:0000256" key="2">
    <source>
        <dbReference type="ARBA" id="ARBA00022472"/>
    </source>
</evidence>
<evidence type="ECO:0000256" key="4">
    <source>
        <dbReference type="SAM" id="MobiDB-lite"/>
    </source>
</evidence>
<name>A0A2K3ND12_TRIPR</name>
<dbReference type="Gene3D" id="1.25.70.10">
    <property type="entry name" value="Transcription termination factor 3, mitochondrial"/>
    <property type="match status" value="1"/>
</dbReference>
<dbReference type="AlphaFoldDB" id="A0A2K3ND12"/>
<dbReference type="InterPro" id="IPR003690">
    <property type="entry name" value="MTERF"/>
</dbReference>